<dbReference type="EMBL" id="LNXY01000002">
    <property type="protein sequence ID" value="KTC93533.1"/>
    <property type="molecule type" value="Genomic_DNA"/>
</dbReference>
<accession>A0A0W0TDM7</accession>
<gene>
    <name evidence="3" type="ORF">Ldro_0221</name>
</gene>
<dbReference type="OrthoDB" id="5651617at2"/>
<feature type="domain" description="SidE PDE" evidence="2">
    <location>
        <begin position="58"/>
        <end position="251"/>
    </location>
</feature>
<dbReference type="Proteomes" id="UP000054736">
    <property type="component" value="Unassembled WGS sequence"/>
</dbReference>
<sequence>MYSKVEKQDANLTKFLQRKHLDTQLFESTDGGVSIDSPIEAHSGWAFRHIYSVAYNGSKTQGLSRVHHGIQHVNRACMYVPVIANLYRKHGDKEALALTPELLKLIQIAVIFHDSAREGEEKDFWDLESALFIFNYFTKILKVNPTTATMIAEAMANKDHGADNHYVEHRLVQSNSGITWVSKGLTQPREKNIYQKLIHDADCLDIIRARNHFDATYLDFYQDIAKNNELAFEEMAKLISEARSIIDLQGDSRNQLNNKVKTLYECENGYKRSTETINDERHPLMYKLHERLLSEEELSRLPEQQLLDKSSVVYNPENGATAENLKVAMDEGKLFARGIGFPSATFTESKRKNRKESLADLELRKVLRRPGIATQTLKQAKRNVKDGNPFRSMTMIGTSSLYAGAGFLSLANLDQVQEIYLTDANTGRGKKLRDQNQALSEEGKIEKLAALHRNQKMGGSSRALAGYVDTHNEVLYHPRKYDAIFYTPDQAGLDKMGLGASKKNRFLSPLLQAIYLQNAYAVAAKVFNDKCRRLGKEEYLIEEWLPIYEYSGKHNYIRPAPEIKEEDVIAMWKELTLIFMKNILKKRCGYGKLKAMTIDNIKTLSIYQTLTMCIGSQLTNHPADNNYSHKLQNQIDTVILAKKEQLLFEKVQYIRKKIKQDPNTLLTKEVFFVLLNEPIIREEFKKEISQLIAEQLVDPRTFFNNLDPTAFAFDNTYLYNNYLLEDKEGAINTNPFTIKEYYKYSSIRLYELAKRLDLPEAIQIREAASTYAIDFDMKHAIRYNMPFRIIFDIYQVKKETKEEKTEQYKNRVSQPKKVNLREKVLAVGENNNPLLARLNRQIQPAELADPQLISPPKSKSLYQVFVENLGQEKMDHDPIFTKTLLKTRMTPGVAIIKDLTAINSFYCQKIMDTRYSSEKVKRELDLFYQDALDIRLSDNPSKQQMIDSAHKHFQHRDSKARILADALMVISSLFGVGLLVVAGRVLSGRTLFFSKAPTARETELRNSLQMG</sequence>
<dbReference type="AlphaFoldDB" id="A0A0W0TDM7"/>
<keyword evidence="1" id="KW-1133">Transmembrane helix</keyword>
<evidence type="ECO:0000259" key="2">
    <source>
        <dbReference type="Pfam" id="PF12252"/>
    </source>
</evidence>
<dbReference type="SUPFAM" id="SSF109604">
    <property type="entry name" value="HD-domain/PDEase-like"/>
    <property type="match status" value="1"/>
</dbReference>
<dbReference type="Gene3D" id="1.10.3210.10">
    <property type="entry name" value="Hypothetical protein af1432"/>
    <property type="match status" value="1"/>
</dbReference>
<keyword evidence="1" id="KW-0472">Membrane</keyword>
<evidence type="ECO:0000313" key="4">
    <source>
        <dbReference type="Proteomes" id="UP000054736"/>
    </source>
</evidence>
<comment type="caution">
    <text evidence="3">The sequence shown here is derived from an EMBL/GenBank/DDBJ whole genome shotgun (WGS) entry which is preliminary data.</text>
</comment>
<dbReference type="RefSeq" id="WP_058494587.1">
    <property type="nucleotide sequence ID" value="NZ_CAAAIU010000035.1"/>
</dbReference>
<proteinExistence type="predicted"/>
<feature type="transmembrane region" description="Helical" evidence="1">
    <location>
        <begin position="966"/>
        <end position="986"/>
    </location>
</feature>
<name>A0A0W0TDM7_9GAMM</name>
<reference evidence="3 4" key="1">
    <citation type="submission" date="2015-11" db="EMBL/GenBank/DDBJ databases">
        <title>Genomic analysis of 38 Legionella species identifies large and diverse effector repertoires.</title>
        <authorList>
            <person name="Burstein D."/>
            <person name="Amaro F."/>
            <person name="Zusman T."/>
            <person name="Lifshitz Z."/>
            <person name="Cohen O."/>
            <person name="Gilbert J.A."/>
            <person name="Pupko T."/>
            <person name="Shuman H.A."/>
            <person name="Segal G."/>
        </authorList>
    </citation>
    <scope>NUCLEOTIDE SEQUENCE [LARGE SCALE GENOMIC DNA]</scope>
    <source>
        <strain evidence="3 4">ATCC 700990</strain>
    </source>
</reference>
<dbReference type="PATRIC" id="fig|1212489.4.peg.226"/>
<evidence type="ECO:0000256" key="1">
    <source>
        <dbReference type="SAM" id="Phobius"/>
    </source>
</evidence>
<protein>
    <recommendedName>
        <fullName evidence="2">SidE PDE domain-containing protein</fullName>
    </recommendedName>
</protein>
<dbReference type="Pfam" id="PF12252">
    <property type="entry name" value="SidE_PDE"/>
    <property type="match status" value="1"/>
</dbReference>
<keyword evidence="1" id="KW-0812">Transmembrane</keyword>
<evidence type="ECO:0000313" key="3">
    <source>
        <dbReference type="EMBL" id="KTC93533.1"/>
    </source>
</evidence>
<organism evidence="3 4">
    <name type="scientific">Legionella drozanskii LLAP-1</name>
    <dbReference type="NCBI Taxonomy" id="1212489"/>
    <lineage>
        <taxon>Bacteria</taxon>
        <taxon>Pseudomonadati</taxon>
        <taxon>Pseudomonadota</taxon>
        <taxon>Gammaproteobacteria</taxon>
        <taxon>Legionellales</taxon>
        <taxon>Legionellaceae</taxon>
        <taxon>Legionella</taxon>
    </lineage>
</organism>
<keyword evidence="4" id="KW-1185">Reference proteome</keyword>
<dbReference type="InterPro" id="IPR021014">
    <property type="entry name" value="SidE_PDE"/>
</dbReference>